<dbReference type="AlphaFoldDB" id="A0AAN1XW46"/>
<gene>
    <name evidence="1" type="ORF">WPS_17890</name>
</gene>
<name>A0AAN1XW46_UNVUL</name>
<dbReference type="Proteomes" id="UP001317532">
    <property type="component" value="Chromosome"/>
</dbReference>
<sequence>MRGLVLGGVAFGVVYFLERQFEKFASDIARYDRLRAMSGDPPFLREGLNQAIGIITSFGAARSEKAIGMLQGLQDDVVRYARIKSM</sequence>
<reference evidence="1 2" key="1">
    <citation type="journal article" date="2022" name="ISME Commun">
        <title>Vulcanimicrobium alpinus gen. nov. sp. nov., the first cultivated representative of the candidate phylum 'Eremiobacterota', is a metabolically versatile aerobic anoxygenic phototroph.</title>
        <authorList>
            <person name="Yabe S."/>
            <person name="Muto K."/>
            <person name="Abe K."/>
            <person name="Yokota A."/>
            <person name="Staudigel H."/>
            <person name="Tebo B.M."/>
        </authorList>
    </citation>
    <scope>NUCLEOTIDE SEQUENCE [LARGE SCALE GENOMIC DNA]</scope>
    <source>
        <strain evidence="1 2">WC8-2</strain>
    </source>
</reference>
<organism evidence="1 2">
    <name type="scientific">Vulcanimicrobium alpinum</name>
    <dbReference type="NCBI Taxonomy" id="3016050"/>
    <lineage>
        <taxon>Bacteria</taxon>
        <taxon>Bacillati</taxon>
        <taxon>Vulcanimicrobiota</taxon>
        <taxon>Vulcanimicrobiia</taxon>
        <taxon>Vulcanimicrobiales</taxon>
        <taxon>Vulcanimicrobiaceae</taxon>
        <taxon>Vulcanimicrobium</taxon>
    </lineage>
</organism>
<evidence type="ECO:0000313" key="2">
    <source>
        <dbReference type="Proteomes" id="UP001317532"/>
    </source>
</evidence>
<proteinExistence type="predicted"/>
<dbReference type="RefSeq" id="WP_317997465.1">
    <property type="nucleotide sequence ID" value="NZ_AP025523.1"/>
</dbReference>
<protein>
    <submittedName>
        <fullName evidence="1">Uncharacterized protein</fullName>
    </submittedName>
</protein>
<dbReference type="KEGG" id="vab:WPS_17890"/>
<accession>A0AAN1XW46</accession>
<dbReference type="EMBL" id="AP025523">
    <property type="protein sequence ID" value="BDE06513.1"/>
    <property type="molecule type" value="Genomic_DNA"/>
</dbReference>
<keyword evidence="2" id="KW-1185">Reference proteome</keyword>
<evidence type="ECO:0000313" key="1">
    <source>
        <dbReference type="EMBL" id="BDE06513.1"/>
    </source>
</evidence>